<dbReference type="Gene3D" id="3.40.50.10540">
    <property type="entry name" value="Crotonobetainyl-coa:carnitine coa-transferase, domain 1"/>
    <property type="match status" value="1"/>
</dbReference>
<dbReference type="RefSeq" id="WP_085470629.1">
    <property type="nucleotide sequence ID" value="NZ_FXAV01000024.1"/>
</dbReference>
<dbReference type="Pfam" id="PF02515">
    <property type="entry name" value="CoA_transf_3"/>
    <property type="match status" value="1"/>
</dbReference>
<dbReference type="Proteomes" id="UP000193566">
    <property type="component" value="Unassembled WGS sequence"/>
</dbReference>
<dbReference type="InterPro" id="IPR044855">
    <property type="entry name" value="CoA-Trfase_III_dom3_sf"/>
</dbReference>
<organism evidence="2 3">
    <name type="scientific">Rhodococcus rhodochrous J3</name>
    <dbReference type="NCBI Taxonomy" id="903528"/>
    <lineage>
        <taxon>Bacteria</taxon>
        <taxon>Bacillati</taxon>
        <taxon>Actinomycetota</taxon>
        <taxon>Actinomycetes</taxon>
        <taxon>Mycobacteriales</taxon>
        <taxon>Nocardiaceae</taxon>
        <taxon>Rhodococcus</taxon>
    </lineage>
</organism>
<gene>
    <name evidence="2" type="ORF">SAMN02745947_05028</name>
</gene>
<dbReference type="Gene3D" id="3.30.1540.10">
    <property type="entry name" value="formyl-coa transferase, domain 3"/>
    <property type="match status" value="1"/>
</dbReference>
<feature type="compositionally biased region" description="Polar residues" evidence="1">
    <location>
        <begin position="374"/>
        <end position="384"/>
    </location>
</feature>
<evidence type="ECO:0000313" key="3">
    <source>
        <dbReference type="Proteomes" id="UP000193566"/>
    </source>
</evidence>
<dbReference type="EMBL" id="FXAV01000024">
    <property type="protein sequence ID" value="SMG57379.1"/>
    <property type="molecule type" value="Genomic_DNA"/>
</dbReference>
<dbReference type="InterPro" id="IPR023606">
    <property type="entry name" value="CoA-Trfase_III_dom_1_sf"/>
</dbReference>
<dbReference type="InterPro" id="IPR050509">
    <property type="entry name" value="CoA-transferase_III"/>
</dbReference>
<dbReference type="InterPro" id="IPR003673">
    <property type="entry name" value="CoA-Trfase_fam_III"/>
</dbReference>
<comment type="caution">
    <text evidence="2">The sequence shown here is derived from an EMBL/GenBank/DDBJ whole genome shotgun (WGS) entry which is preliminary data.</text>
</comment>
<name>A0ABY1MHV3_RHORH</name>
<reference evidence="2 3" key="1">
    <citation type="submission" date="2017-04" db="EMBL/GenBank/DDBJ databases">
        <authorList>
            <person name="Varghese N."/>
            <person name="Submissions S."/>
        </authorList>
    </citation>
    <scope>NUCLEOTIDE SEQUENCE [LARGE SCALE GENOMIC DNA]</scope>
    <source>
        <strain evidence="2 3">J3</strain>
    </source>
</reference>
<feature type="region of interest" description="Disordered" evidence="1">
    <location>
        <begin position="337"/>
        <end position="384"/>
    </location>
</feature>
<proteinExistence type="predicted"/>
<evidence type="ECO:0000313" key="2">
    <source>
        <dbReference type="EMBL" id="SMG57379.1"/>
    </source>
</evidence>
<sequence>MSVPRDVAGGGPLAGVRVVELAGIGPGPHAAMILADLGAEVACVRRPDYDFGPVGPQNPQFRGRILVEADLKDPEGKESILALIDRADILIEGFRPGVAERLGLGPDDVLSRNPGMIYGRMTGWGQDGPLSLRAGHDINYIALTGLLHAVGRAGERPLPPLNLLGDFGGGSMFLIVGILAALHERNRSGHGQVIDAAMVDGAPMLGHLLWALRSAGQWSDARGTNLLDGGAPFYDTYECADGKYVAVGALEAEFYHQMIVGLGLSPDLLPQQHDRSRWGELRTLFEERFAMKTRDEWTAVFEGTDACVTPVLDFAEAPEHPHMSSRSVFQELDGVVQPAPAPRFSRTPARRPAPPPEQASAASELWKTRAPVTASINSNQRSVE</sequence>
<keyword evidence="3" id="KW-1185">Reference proteome</keyword>
<dbReference type="PANTHER" id="PTHR48228:SF5">
    <property type="entry name" value="ALPHA-METHYLACYL-COA RACEMASE"/>
    <property type="match status" value="1"/>
</dbReference>
<dbReference type="PANTHER" id="PTHR48228">
    <property type="entry name" value="SUCCINYL-COA--D-CITRAMALATE COA-TRANSFERASE"/>
    <property type="match status" value="1"/>
</dbReference>
<dbReference type="SUPFAM" id="SSF89796">
    <property type="entry name" value="CoA-transferase family III (CaiB/BaiF)"/>
    <property type="match status" value="1"/>
</dbReference>
<protein>
    <submittedName>
        <fullName evidence="2">Alpha-methylacyl-CoA racemase</fullName>
    </submittedName>
</protein>
<accession>A0ABY1MHV3</accession>
<evidence type="ECO:0000256" key="1">
    <source>
        <dbReference type="SAM" id="MobiDB-lite"/>
    </source>
</evidence>